<dbReference type="Proteomes" id="UP000297245">
    <property type="component" value="Unassembled WGS sequence"/>
</dbReference>
<dbReference type="OrthoDB" id="1844152at2759"/>
<reference evidence="7 8" key="1">
    <citation type="journal article" date="2019" name="Nat. Ecol. Evol.">
        <title>Megaphylogeny resolves global patterns of mushroom evolution.</title>
        <authorList>
            <person name="Varga T."/>
            <person name="Krizsan K."/>
            <person name="Foldi C."/>
            <person name="Dima B."/>
            <person name="Sanchez-Garcia M."/>
            <person name="Sanchez-Ramirez S."/>
            <person name="Szollosi G.J."/>
            <person name="Szarkandi J.G."/>
            <person name="Papp V."/>
            <person name="Albert L."/>
            <person name="Andreopoulos W."/>
            <person name="Angelini C."/>
            <person name="Antonin V."/>
            <person name="Barry K.W."/>
            <person name="Bougher N.L."/>
            <person name="Buchanan P."/>
            <person name="Buyck B."/>
            <person name="Bense V."/>
            <person name="Catcheside P."/>
            <person name="Chovatia M."/>
            <person name="Cooper J."/>
            <person name="Damon W."/>
            <person name="Desjardin D."/>
            <person name="Finy P."/>
            <person name="Geml J."/>
            <person name="Haridas S."/>
            <person name="Hughes K."/>
            <person name="Justo A."/>
            <person name="Karasinski D."/>
            <person name="Kautmanova I."/>
            <person name="Kiss B."/>
            <person name="Kocsube S."/>
            <person name="Kotiranta H."/>
            <person name="LaButti K.M."/>
            <person name="Lechner B.E."/>
            <person name="Liimatainen K."/>
            <person name="Lipzen A."/>
            <person name="Lukacs Z."/>
            <person name="Mihaltcheva S."/>
            <person name="Morgado L.N."/>
            <person name="Niskanen T."/>
            <person name="Noordeloos M.E."/>
            <person name="Ohm R.A."/>
            <person name="Ortiz-Santana B."/>
            <person name="Ovrebo C."/>
            <person name="Racz N."/>
            <person name="Riley R."/>
            <person name="Savchenko A."/>
            <person name="Shiryaev A."/>
            <person name="Soop K."/>
            <person name="Spirin V."/>
            <person name="Szebenyi C."/>
            <person name="Tomsovsky M."/>
            <person name="Tulloss R.E."/>
            <person name="Uehling J."/>
            <person name="Grigoriev I.V."/>
            <person name="Vagvolgyi C."/>
            <person name="Papp T."/>
            <person name="Martin F.M."/>
            <person name="Miettinen O."/>
            <person name="Hibbett D.S."/>
            <person name="Nagy L.G."/>
        </authorList>
    </citation>
    <scope>NUCLEOTIDE SEQUENCE [LARGE SCALE GENOMIC DNA]</scope>
    <source>
        <strain evidence="7 8">CBS 962.96</strain>
    </source>
</reference>
<dbReference type="InterPro" id="IPR001128">
    <property type="entry name" value="Cyt_P450"/>
</dbReference>
<keyword evidence="6" id="KW-0812">Transmembrane</keyword>
<keyword evidence="4" id="KW-0560">Oxidoreductase</keyword>
<evidence type="ECO:0000313" key="7">
    <source>
        <dbReference type="EMBL" id="THU95742.1"/>
    </source>
</evidence>
<dbReference type="GO" id="GO:0016705">
    <property type="term" value="F:oxidoreductase activity, acting on paired donors, with incorporation or reduction of molecular oxygen"/>
    <property type="evidence" value="ECO:0007669"/>
    <property type="project" value="InterPro"/>
</dbReference>
<proteinExistence type="inferred from homology"/>
<dbReference type="Pfam" id="PF00067">
    <property type="entry name" value="p450"/>
    <property type="match status" value="1"/>
</dbReference>
<name>A0A4S8M109_DENBC</name>
<evidence type="ECO:0000256" key="6">
    <source>
        <dbReference type="SAM" id="Phobius"/>
    </source>
</evidence>
<dbReference type="GO" id="GO:0020037">
    <property type="term" value="F:heme binding"/>
    <property type="evidence" value="ECO:0007669"/>
    <property type="project" value="InterPro"/>
</dbReference>
<dbReference type="GO" id="GO:0004497">
    <property type="term" value="F:monooxygenase activity"/>
    <property type="evidence" value="ECO:0007669"/>
    <property type="project" value="InterPro"/>
</dbReference>
<evidence type="ECO:0000256" key="3">
    <source>
        <dbReference type="ARBA" id="ARBA00022723"/>
    </source>
</evidence>
<protein>
    <submittedName>
        <fullName evidence="7">Cytochrome P450</fullName>
    </submittedName>
</protein>
<comment type="similarity">
    <text evidence="2">Belongs to the cytochrome P450 family.</text>
</comment>
<dbReference type="SUPFAM" id="SSF48264">
    <property type="entry name" value="Cytochrome P450"/>
    <property type="match status" value="1"/>
</dbReference>
<keyword evidence="3" id="KW-0479">Metal-binding</keyword>
<dbReference type="GO" id="GO:0005506">
    <property type="term" value="F:iron ion binding"/>
    <property type="evidence" value="ECO:0007669"/>
    <property type="project" value="InterPro"/>
</dbReference>
<organism evidence="7 8">
    <name type="scientific">Dendrothele bispora (strain CBS 962.96)</name>
    <dbReference type="NCBI Taxonomy" id="1314807"/>
    <lineage>
        <taxon>Eukaryota</taxon>
        <taxon>Fungi</taxon>
        <taxon>Dikarya</taxon>
        <taxon>Basidiomycota</taxon>
        <taxon>Agaricomycotina</taxon>
        <taxon>Agaricomycetes</taxon>
        <taxon>Agaricomycetidae</taxon>
        <taxon>Agaricales</taxon>
        <taxon>Agaricales incertae sedis</taxon>
        <taxon>Dendrothele</taxon>
    </lineage>
</organism>
<dbReference type="PANTHER" id="PTHR46206">
    <property type="entry name" value="CYTOCHROME P450"/>
    <property type="match status" value="1"/>
</dbReference>
<feature type="transmembrane region" description="Helical" evidence="6">
    <location>
        <begin position="6"/>
        <end position="24"/>
    </location>
</feature>
<evidence type="ECO:0000256" key="1">
    <source>
        <dbReference type="ARBA" id="ARBA00001971"/>
    </source>
</evidence>
<keyword evidence="6" id="KW-1133">Transmembrane helix</keyword>
<keyword evidence="5" id="KW-0408">Iron</keyword>
<dbReference type="Gene3D" id="1.10.630.10">
    <property type="entry name" value="Cytochrome P450"/>
    <property type="match status" value="2"/>
</dbReference>
<keyword evidence="6" id="KW-0472">Membrane</keyword>
<evidence type="ECO:0000313" key="8">
    <source>
        <dbReference type="Proteomes" id="UP000297245"/>
    </source>
</evidence>
<gene>
    <name evidence="7" type="ORF">K435DRAFT_839348</name>
</gene>
<sequence>MSSLANFLYLLLSVGGFFLVSSIIRAQLNTYRLRHIPTVGPSSFLKTSFGSAEFVNHAREIIQEGYDKSPSLNISFTLYLNTDSTLFMQTDYTMGKPIRINLYHFDVFKTTLTRNISARFSDVRDEIVAACAEEIPATEELELQTGFWLVFLCKLNIEFAGDVFKAAVIITLFPDFLPPIVGTIVSPLERTLRRAMGHLGPITQDRMNDYDQYDGDWPDKPNDLITWLLDENPQGEYLTFRDLIMRVLEINLAAIHPTSMLYTNSLFQLAIQPPEVVAALRGEIESDRYQDASNLKFKPSRFTDMRSKDGEGIKHHMFTPSPDYLSFGTGKHACCFLSVNSIKSLFSHTLLTSDVKLEGDKKEIPEPVWFGRDTGPNRTAKISFRNRKF</sequence>
<evidence type="ECO:0000256" key="4">
    <source>
        <dbReference type="ARBA" id="ARBA00023002"/>
    </source>
</evidence>
<dbReference type="EMBL" id="ML179193">
    <property type="protein sequence ID" value="THU95742.1"/>
    <property type="molecule type" value="Genomic_DNA"/>
</dbReference>
<accession>A0A4S8M109</accession>
<evidence type="ECO:0000256" key="2">
    <source>
        <dbReference type="ARBA" id="ARBA00010617"/>
    </source>
</evidence>
<comment type="cofactor">
    <cofactor evidence="1">
        <name>heme</name>
        <dbReference type="ChEBI" id="CHEBI:30413"/>
    </cofactor>
</comment>
<evidence type="ECO:0000256" key="5">
    <source>
        <dbReference type="ARBA" id="ARBA00023004"/>
    </source>
</evidence>
<dbReference type="InterPro" id="IPR036396">
    <property type="entry name" value="Cyt_P450_sf"/>
</dbReference>
<keyword evidence="8" id="KW-1185">Reference proteome</keyword>
<dbReference type="AlphaFoldDB" id="A0A4S8M109"/>